<dbReference type="EMBL" id="DUZY01000007">
    <property type="protein sequence ID" value="DAD45299.1"/>
    <property type="molecule type" value="Genomic_DNA"/>
</dbReference>
<dbReference type="Pfam" id="PF25019">
    <property type="entry name" value="LRR_R13L1-DRL21"/>
    <property type="match status" value="1"/>
</dbReference>
<evidence type="ECO:0000256" key="4">
    <source>
        <dbReference type="ARBA" id="ARBA00022821"/>
    </source>
</evidence>
<dbReference type="PANTHER" id="PTHR36766:SF40">
    <property type="entry name" value="DISEASE RESISTANCE PROTEIN RGA3"/>
    <property type="match status" value="1"/>
</dbReference>
<dbReference type="InterPro" id="IPR057135">
    <property type="entry name" value="At4g27190-like_LRR"/>
</dbReference>
<dbReference type="PRINTS" id="PR00364">
    <property type="entry name" value="DISEASERSIST"/>
</dbReference>
<dbReference type="InterPro" id="IPR058922">
    <property type="entry name" value="WHD_DRP"/>
</dbReference>
<comment type="caution">
    <text evidence="11">The sequence shown here is derived from an EMBL/GenBank/DDBJ whole genome shotgun (WGS) entry which is preliminary data.</text>
</comment>
<evidence type="ECO:0000259" key="8">
    <source>
        <dbReference type="Pfam" id="PF23247"/>
    </source>
</evidence>
<dbReference type="InterPro" id="IPR032675">
    <property type="entry name" value="LRR_dom_sf"/>
</dbReference>
<feature type="domain" description="NB-ARC" evidence="6">
    <location>
        <begin position="178"/>
        <end position="348"/>
    </location>
</feature>
<sequence length="1054" mass="120528">MAFVGEAVVSTFVQILLHKLSSKIINEVSIVLSIDKDLQKLEGSLKTIQSVLVDATKQQDEKSEVKVWLDELNRLAYDVEDILDEYAAHVGRLQLKPNKVRRLISSYCNPKVLFLKRMVASRMREINGSLADLSSRVNFKLRLEKTVGLGKESSSSSSQKGRRQTTSFLDESCFYGRETDKSSIIEKLLRSNGPDEETLGVLAIVGIGGLGKTTLAQSVYNDENVKIHFNLRAWVSISDEKVDNAKITKAIIESATRNDCKLTDLEPLQGKLEEMLREKKFLIVLDDVWNMTLGDWNELKKPLMFGEKGSTVIVTTRSESVSSIMATLLIHHLHGLGDEFCWTILRKWASIDDNILSSNPKLEEIGRKIARKCKGVPLAVKTLGGLLHSKVKVEEYWEYVLKSKMWELEDDDDEKGIMPALRLSYQHLPAHLKRCFAYCSILPKDHEFKKDELIPLWMGEGLICPDGRKQTEDIGSEYFDELFFRSFLQYRFSRFVMHDLIHDLAQSISTDICFGLEEEPHNELSSRNNRRNINTPKKIRHLSLFPTKLIDNYKLENSVTLDQFVKSSSGSLRTFLMHGPYPWCSMEIPWLGTHLDSLFAAWKCLRVLSLRGIKIHELPDSIRNLKLLRYLDLSSTDIERLPKAVCKLYHLQILILEHLGILELPKDMGRKLVNIQLVKIRTFNYKVGHGNGIEELKLWGCIRECRSISISGLENIVVNIADANEDVTLKKNKYLQRLTLEWNNVGKRDLAERLMECLQPNIDALGELIIVGYYGNRFPSWIAAMSNLVEVYLGDCKCEVLPPLGKLPSLKHLEIRRMDNWNGEWSLGGGRANCDEHNGLHFNQFPCLRWLLINRCPKLRTLPVPNPIPSLESLNLDDCKQLESFPEWTHCFTSLEVLNIYRCSRLKAFPNKGLPTNKLKELKLSGCGEKKRKILPKGVGLHMLTSLEKLTIKKCSGLKYFPLEREWQLPTSLQDLTLHNFKKLEALPSNWFTGLTSLKSLEIQNAPRLASLPEGRLPSRVQYLRISGCPLLRKSCKKYEERNKIAHIPYIKIT</sequence>
<dbReference type="InterPro" id="IPR056789">
    <property type="entry name" value="LRR_R13L1-DRL21"/>
</dbReference>
<reference evidence="11 12" key="1">
    <citation type="journal article" date="2020" name="Mol. Biol. Evol.">
        <title>Distinct Expression and Methylation Patterns for Genes with Different Fates following a Single Whole-Genome Duplication in Flowering Plants.</title>
        <authorList>
            <person name="Shi T."/>
            <person name="Rahmani R.S."/>
            <person name="Gugger P.F."/>
            <person name="Wang M."/>
            <person name="Li H."/>
            <person name="Zhang Y."/>
            <person name="Li Z."/>
            <person name="Wang Q."/>
            <person name="Van de Peer Y."/>
            <person name="Marchal K."/>
            <person name="Chen J."/>
        </authorList>
    </citation>
    <scope>NUCLEOTIDE SEQUENCE [LARGE SCALE GENOMIC DNA]</scope>
    <source>
        <tissue evidence="11">Leaf</tissue>
    </source>
</reference>
<evidence type="ECO:0000259" key="9">
    <source>
        <dbReference type="Pfam" id="PF23559"/>
    </source>
</evidence>
<dbReference type="Pfam" id="PF23559">
    <property type="entry name" value="WHD_DRP"/>
    <property type="match status" value="1"/>
</dbReference>
<keyword evidence="5" id="KW-0067">ATP-binding</keyword>
<dbReference type="Pfam" id="PF18052">
    <property type="entry name" value="Rx_N"/>
    <property type="match status" value="1"/>
</dbReference>
<evidence type="ECO:0000256" key="5">
    <source>
        <dbReference type="ARBA" id="ARBA00022840"/>
    </source>
</evidence>
<feature type="domain" description="Disease resistance protein winged helix" evidence="9">
    <location>
        <begin position="441"/>
        <end position="505"/>
    </location>
</feature>
<evidence type="ECO:0000313" key="12">
    <source>
        <dbReference type="Proteomes" id="UP000607653"/>
    </source>
</evidence>
<dbReference type="Pfam" id="PF00931">
    <property type="entry name" value="NB-ARC"/>
    <property type="match status" value="1"/>
</dbReference>
<dbReference type="SUPFAM" id="SSF52540">
    <property type="entry name" value="P-loop containing nucleoside triphosphate hydrolases"/>
    <property type="match status" value="1"/>
</dbReference>
<feature type="domain" description="Disease resistance protein At4g27190-like leucine-rich repeats" evidence="8">
    <location>
        <begin position="917"/>
        <end position="1011"/>
    </location>
</feature>
<dbReference type="AlphaFoldDB" id="A0A822ZPM2"/>
<dbReference type="SUPFAM" id="SSF52058">
    <property type="entry name" value="L domain-like"/>
    <property type="match status" value="2"/>
</dbReference>
<keyword evidence="12" id="KW-1185">Reference proteome</keyword>
<evidence type="ECO:0000256" key="1">
    <source>
        <dbReference type="ARBA" id="ARBA00022614"/>
    </source>
</evidence>
<dbReference type="InterPro" id="IPR042197">
    <property type="entry name" value="Apaf_helical"/>
</dbReference>
<feature type="domain" description="R13L1/DRL21-like LRR repeat region" evidence="10">
    <location>
        <begin position="705"/>
        <end position="818"/>
    </location>
</feature>
<evidence type="ECO:0000313" key="11">
    <source>
        <dbReference type="EMBL" id="DAD45299.1"/>
    </source>
</evidence>
<keyword evidence="4" id="KW-0611">Plant defense</keyword>
<gene>
    <name evidence="11" type="ORF">HUJ06_003529</name>
</gene>
<proteinExistence type="predicted"/>
<dbReference type="PANTHER" id="PTHR36766">
    <property type="entry name" value="PLANT BROAD-SPECTRUM MILDEW RESISTANCE PROTEIN RPW8"/>
    <property type="match status" value="1"/>
</dbReference>
<evidence type="ECO:0000259" key="6">
    <source>
        <dbReference type="Pfam" id="PF00931"/>
    </source>
</evidence>
<dbReference type="Gene3D" id="1.10.8.430">
    <property type="entry name" value="Helical domain of apoptotic protease-activating factors"/>
    <property type="match status" value="1"/>
</dbReference>
<dbReference type="Gene3D" id="1.20.5.4130">
    <property type="match status" value="1"/>
</dbReference>
<dbReference type="FunFam" id="3.40.50.300:FF:001091">
    <property type="entry name" value="Probable disease resistance protein At1g61300"/>
    <property type="match status" value="1"/>
</dbReference>
<keyword evidence="2" id="KW-0677">Repeat</keyword>
<evidence type="ECO:0000259" key="7">
    <source>
        <dbReference type="Pfam" id="PF18052"/>
    </source>
</evidence>
<keyword evidence="3" id="KW-0547">Nucleotide-binding</keyword>
<dbReference type="GO" id="GO:0006952">
    <property type="term" value="P:defense response"/>
    <property type="evidence" value="ECO:0007669"/>
    <property type="project" value="UniProtKB-KW"/>
</dbReference>
<dbReference type="GO" id="GO:0043531">
    <property type="term" value="F:ADP binding"/>
    <property type="evidence" value="ECO:0007669"/>
    <property type="project" value="InterPro"/>
</dbReference>
<dbReference type="CDD" id="cd14798">
    <property type="entry name" value="RX-CC_like"/>
    <property type="match status" value="1"/>
</dbReference>
<protein>
    <recommendedName>
        <fullName evidence="13">Disease resistance protein RGA3</fullName>
    </recommendedName>
</protein>
<dbReference type="InterPro" id="IPR002182">
    <property type="entry name" value="NB-ARC"/>
</dbReference>
<name>A0A822ZPM2_NELNU</name>
<dbReference type="Proteomes" id="UP000607653">
    <property type="component" value="Unassembled WGS sequence"/>
</dbReference>
<accession>A0A822ZPM2</accession>
<evidence type="ECO:0000256" key="2">
    <source>
        <dbReference type="ARBA" id="ARBA00022737"/>
    </source>
</evidence>
<dbReference type="Gene3D" id="3.80.10.10">
    <property type="entry name" value="Ribonuclease Inhibitor"/>
    <property type="match status" value="3"/>
</dbReference>
<organism evidence="11 12">
    <name type="scientific">Nelumbo nucifera</name>
    <name type="common">Sacred lotus</name>
    <dbReference type="NCBI Taxonomy" id="4432"/>
    <lineage>
        <taxon>Eukaryota</taxon>
        <taxon>Viridiplantae</taxon>
        <taxon>Streptophyta</taxon>
        <taxon>Embryophyta</taxon>
        <taxon>Tracheophyta</taxon>
        <taxon>Spermatophyta</taxon>
        <taxon>Magnoliopsida</taxon>
        <taxon>Proteales</taxon>
        <taxon>Nelumbonaceae</taxon>
        <taxon>Nelumbo</taxon>
    </lineage>
</organism>
<evidence type="ECO:0008006" key="13">
    <source>
        <dbReference type="Google" id="ProtNLM"/>
    </source>
</evidence>
<dbReference type="GO" id="GO:0005524">
    <property type="term" value="F:ATP binding"/>
    <property type="evidence" value="ECO:0007669"/>
    <property type="project" value="UniProtKB-KW"/>
</dbReference>
<evidence type="ECO:0000256" key="3">
    <source>
        <dbReference type="ARBA" id="ARBA00022741"/>
    </source>
</evidence>
<dbReference type="Pfam" id="PF23247">
    <property type="entry name" value="LRR_RPS2"/>
    <property type="match status" value="1"/>
</dbReference>
<feature type="domain" description="Disease resistance N-terminal" evidence="7">
    <location>
        <begin position="12"/>
        <end position="101"/>
    </location>
</feature>
<evidence type="ECO:0000259" key="10">
    <source>
        <dbReference type="Pfam" id="PF25019"/>
    </source>
</evidence>
<keyword evidence="1" id="KW-0433">Leucine-rich repeat</keyword>
<dbReference type="InterPro" id="IPR027417">
    <property type="entry name" value="P-loop_NTPase"/>
</dbReference>
<dbReference type="GO" id="GO:0051707">
    <property type="term" value="P:response to other organism"/>
    <property type="evidence" value="ECO:0007669"/>
    <property type="project" value="UniProtKB-ARBA"/>
</dbReference>
<dbReference type="InterPro" id="IPR038005">
    <property type="entry name" value="RX-like_CC"/>
</dbReference>
<dbReference type="InterPro" id="IPR041118">
    <property type="entry name" value="Rx_N"/>
</dbReference>
<dbReference type="Gene3D" id="3.40.50.300">
    <property type="entry name" value="P-loop containing nucleotide triphosphate hydrolases"/>
    <property type="match status" value="1"/>
</dbReference>